<dbReference type="Pfam" id="PF13431">
    <property type="entry name" value="TPR_17"/>
    <property type="match status" value="1"/>
</dbReference>
<name>A0A1H7Z586_9PAST</name>
<dbReference type="InterPro" id="IPR019734">
    <property type="entry name" value="TPR_rpt"/>
</dbReference>
<keyword evidence="6" id="KW-1185">Reference proteome</keyword>
<dbReference type="OrthoDB" id="9812424at2"/>
<protein>
    <submittedName>
        <fullName evidence="3">SIR2 family protein</fullName>
    </submittedName>
    <submittedName>
        <fullName evidence="4">Tetratricopeptide repeat-containing protein</fullName>
    </submittedName>
</protein>
<reference evidence="4" key="1">
    <citation type="submission" date="2016-10" db="EMBL/GenBank/DDBJ databases">
        <authorList>
            <person name="de Groot N.N."/>
        </authorList>
    </citation>
    <scope>NUCLEOTIDE SEQUENCE [LARGE SCALE GENOMIC DNA]</scope>
    <source>
        <strain evidence="4">DSM 24204</strain>
    </source>
</reference>
<dbReference type="STRING" id="97481.SAMN05444853_12236"/>
<reference evidence="3 6" key="3">
    <citation type="journal article" date="2023" name="Front. Microbiol.">
        <title>Phylogeography and host specificity of Pasteurellaceae pathogenic to sea-farmed fish in the north-east Atlantic.</title>
        <authorList>
            <person name="Gulla S."/>
            <person name="Colquhoun D.J."/>
            <person name="Olsen A.B."/>
            <person name="Spilsberg B."/>
            <person name="Lagesen K."/>
            <person name="Aakesson C.P."/>
            <person name="Strom S."/>
            <person name="Manji F."/>
            <person name="Birkbeck T.H."/>
            <person name="Nilsen H.K."/>
        </authorList>
    </citation>
    <scope>NUCLEOTIDE SEQUENCE [LARGE SCALE GENOMIC DNA]</scope>
    <source>
        <strain evidence="3 6">VIO11850</strain>
    </source>
</reference>
<accession>A0A1H7Z586</accession>
<dbReference type="Proteomes" id="UP000198883">
    <property type="component" value="Unassembled WGS sequence"/>
</dbReference>
<evidence type="ECO:0000313" key="5">
    <source>
        <dbReference type="Proteomes" id="UP000198883"/>
    </source>
</evidence>
<dbReference type="Gene3D" id="3.40.50.1220">
    <property type="entry name" value="TPP-binding domain"/>
    <property type="match status" value="1"/>
</dbReference>
<dbReference type="SMART" id="SM00386">
    <property type="entry name" value="HAT"/>
    <property type="match status" value="4"/>
</dbReference>
<feature type="coiled-coil region" evidence="2">
    <location>
        <begin position="298"/>
        <end position="325"/>
    </location>
</feature>
<reference evidence="5" key="2">
    <citation type="submission" date="2016-10" db="EMBL/GenBank/DDBJ databases">
        <authorList>
            <person name="Varghese N."/>
            <person name="Submissions S."/>
        </authorList>
    </citation>
    <scope>NUCLEOTIDE SEQUENCE [LARGE SCALE GENOMIC DNA]</scope>
    <source>
        <strain evidence="5">DSM 24204</strain>
    </source>
</reference>
<dbReference type="InterPro" id="IPR011990">
    <property type="entry name" value="TPR-like_helical_dom_sf"/>
</dbReference>
<dbReference type="SUPFAM" id="SSF48452">
    <property type="entry name" value="TPR-like"/>
    <property type="match status" value="1"/>
</dbReference>
<evidence type="ECO:0000313" key="6">
    <source>
        <dbReference type="Proteomes" id="UP001224812"/>
    </source>
</evidence>
<evidence type="ECO:0000256" key="1">
    <source>
        <dbReference type="PROSITE-ProRule" id="PRU00339"/>
    </source>
</evidence>
<dbReference type="Pfam" id="PF13181">
    <property type="entry name" value="TPR_8"/>
    <property type="match status" value="2"/>
</dbReference>
<keyword evidence="2" id="KW-0175">Coiled coil</keyword>
<feature type="repeat" description="TPR" evidence="1">
    <location>
        <begin position="406"/>
        <end position="439"/>
    </location>
</feature>
<dbReference type="PANTHER" id="PTHR26312">
    <property type="entry name" value="TETRATRICOPEPTIDE REPEAT PROTEIN 5"/>
    <property type="match status" value="1"/>
</dbReference>
<dbReference type="SMART" id="SM00028">
    <property type="entry name" value="TPR"/>
    <property type="match status" value="4"/>
</dbReference>
<dbReference type="InterPro" id="IPR029035">
    <property type="entry name" value="DHS-like_NAD/FAD-binding_dom"/>
</dbReference>
<dbReference type="EMBL" id="JASAVS010000024">
    <property type="protein sequence ID" value="MDP8086164.1"/>
    <property type="molecule type" value="Genomic_DNA"/>
</dbReference>
<dbReference type="GO" id="GO:0006396">
    <property type="term" value="P:RNA processing"/>
    <property type="evidence" value="ECO:0007669"/>
    <property type="project" value="InterPro"/>
</dbReference>
<proteinExistence type="predicted"/>
<dbReference type="RefSeq" id="WP_090922839.1">
    <property type="nucleotide sequence ID" value="NZ_CP016180.1"/>
</dbReference>
<dbReference type="PANTHER" id="PTHR26312:SF87">
    <property type="entry name" value="TETRATRICOPEPTIDE REPEAT PROTEIN 5"/>
    <property type="match status" value="1"/>
</dbReference>
<dbReference type="Pfam" id="PF13289">
    <property type="entry name" value="SIR2_2"/>
    <property type="match status" value="1"/>
</dbReference>
<evidence type="ECO:0000313" key="3">
    <source>
        <dbReference type="EMBL" id="MDP8086164.1"/>
    </source>
</evidence>
<dbReference type="InterPro" id="IPR003107">
    <property type="entry name" value="HAT"/>
</dbReference>
<dbReference type="EMBL" id="FOBN01000022">
    <property type="protein sequence ID" value="SEM53383.1"/>
    <property type="molecule type" value="Genomic_DNA"/>
</dbReference>
<gene>
    <name evidence="3" type="ORF">QJT92_09570</name>
    <name evidence="4" type="ORF">SAMN05444853_12236</name>
</gene>
<evidence type="ECO:0000256" key="2">
    <source>
        <dbReference type="SAM" id="Coils"/>
    </source>
</evidence>
<sequence length="613" mass="71813">MDNHKPKQMNQKQLVRIFKDVKKLNSSETRFCFLIGAGASKSSGIPTGWELSREWYNDLKNDLDETELSDWKKESGFEEDRIGEFYSSIYQKRYETSPQLGYDKFKKIMEPIEPGLGYVILSQILANEKHNFVITTNFDYLIEDAVRMYTPTKPFGAGHETLAEFVSSQTERPTIIKIHRDLFLHPLNDKEETEKLKEEWERALKPILKNFNLLVIGYGGNDGSLMDYLKSIESEDRKPIYWCMQNNSPRNSKINNLLTGKDFIVKISDFDELMLSLYNNLEYKIFKNLDDFENHSFVVAAKERISSLNEKHKALLDKFKSQKEEKKVTTEIKDFFTGAMKVMLDAYLEKDINKKGDIYQKGVINYPNSANLIGEYALFLSDIRKNYDKAEQYYQKSIKLDPDHTNNIGNYASFLSDIRKDYDKAEQYYQKSIELEPEDADFIGNYALFLSDIRKNYDKAEHYYQKSIKLDPDNANHIGNYALFLSDIRKDYDKAEHYYQKSIELDPDHANSIGNYAHHRIISKQDFETAEKYIDKAFEMVDQNNLGLLAELWFYRYAHYNKWKEKSEKELDKLVSKGAKSIGWNLQPHIEIAKQNNTSDIKKLEKFAKLITE</sequence>
<dbReference type="Proteomes" id="UP001224812">
    <property type="component" value="Unassembled WGS sequence"/>
</dbReference>
<keyword evidence="1" id="KW-0802">TPR repeat</keyword>
<dbReference type="PROSITE" id="PS50005">
    <property type="entry name" value="TPR"/>
    <property type="match status" value="1"/>
</dbReference>
<evidence type="ECO:0000313" key="4">
    <source>
        <dbReference type="EMBL" id="SEM53383.1"/>
    </source>
</evidence>
<organism evidence="4 5">
    <name type="scientific">Phocoenobacter skyensis</name>
    <dbReference type="NCBI Taxonomy" id="97481"/>
    <lineage>
        <taxon>Bacteria</taxon>
        <taxon>Pseudomonadati</taxon>
        <taxon>Pseudomonadota</taxon>
        <taxon>Gammaproteobacteria</taxon>
        <taxon>Pasteurellales</taxon>
        <taxon>Pasteurellaceae</taxon>
        <taxon>Phocoenobacter</taxon>
    </lineage>
</organism>
<dbReference type="SUPFAM" id="SSF52467">
    <property type="entry name" value="DHS-like NAD/FAD-binding domain"/>
    <property type="match status" value="1"/>
</dbReference>
<dbReference type="Gene3D" id="1.25.40.10">
    <property type="entry name" value="Tetratricopeptide repeat domain"/>
    <property type="match status" value="2"/>
</dbReference>
<dbReference type="GeneID" id="83544868"/>
<dbReference type="AlphaFoldDB" id="A0A1H7Z586"/>